<comment type="pathway">
    <text evidence="2 13">Carbohydrate degradation; glycolysis; pyruvate from D-glyceraldehyde 3-phosphate: step 5/5.</text>
</comment>
<keyword evidence="12" id="KW-0670">Pyruvate</keyword>
<dbReference type="OrthoDB" id="1719943at2759"/>
<comment type="catalytic activity">
    <reaction evidence="13">
        <text>pyruvate + ATP = phosphoenolpyruvate + ADP + H(+)</text>
        <dbReference type="Rhea" id="RHEA:18157"/>
        <dbReference type="ChEBI" id="CHEBI:15361"/>
        <dbReference type="ChEBI" id="CHEBI:15378"/>
        <dbReference type="ChEBI" id="CHEBI:30616"/>
        <dbReference type="ChEBI" id="CHEBI:58702"/>
        <dbReference type="ChEBI" id="CHEBI:456216"/>
        <dbReference type="EC" id="2.7.1.40"/>
    </reaction>
</comment>
<dbReference type="GO" id="GO:0005524">
    <property type="term" value="F:ATP binding"/>
    <property type="evidence" value="ECO:0007669"/>
    <property type="project" value="UniProtKB-KW"/>
</dbReference>
<dbReference type="InterPro" id="IPR040442">
    <property type="entry name" value="Pyrv_kinase-like_dom_sf"/>
</dbReference>
<evidence type="ECO:0000256" key="7">
    <source>
        <dbReference type="ARBA" id="ARBA00022741"/>
    </source>
</evidence>
<evidence type="ECO:0000256" key="9">
    <source>
        <dbReference type="ARBA" id="ARBA00022840"/>
    </source>
</evidence>
<evidence type="ECO:0000256" key="1">
    <source>
        <dbReference type="ARBA" id="ARBA00001958"/>
    </source>
</evidence>
<dbReference type="UniPathway" id="UPA00109">
    <property type="reaction ID" value="UER00188"/>
</dbReference>
<keyword evidence="5 13" id="KW-0808">Transferase</keyword>
<gene>
    <name evidence="15" type="ORF">ANE_LOCUS14446</name>
</gene>
<dbReference type="PRINTS" id="PR01050">
    <property type="entry name" value="PYRUVTKNASE"/>
</dbReference>
<keyword evidence="16" id="KW-1185">Reference proteome</keyword>
<sequence>MPPQWIITAQKSTIEKVNALGKPVVTAIQMLDSASPRPTSAEANDVANAVLEGTDCVMLSGVTAAGAHPETVVQTMSRLCKEAEDSIDYRTLHMKIRTLLRPLSKIERTAVTAVTIVARKMNAKASCQRSQEWIQGGGCGQVQAERSYSIGG</sequence>
<dbReference type="InterPro" id="IPR015813">
    <property type="entry name" value="Pyrv/PenolPyrv_kinase-like_dom"/>
</dbReference>
<dbReference type="EC" id="2.7.1.40" evidence="4 13"/>
<keyword evidence="6" id="KW-0479">Metal-binding</keyword>
<dbReference type="EMBL" id="CABITT030000005">
    <property type="protein sequence ID" value="VVB04002.1"/>
    <property type="molecule type" value="Genomic_DNA"/>
</dbReference>
<keyword evidence="10 13" id="KW-0460">Magnesium</keyword>
<dbReference type="GO" id="GO:0000287">
    <property type="term" value="F:magnesium ion binding"/>
    <property type="evidence" value="ECO:0007669"/>
    <property type="project" value="InterPro"/>
</dbReference>
<dbReference type="PANTHER" id="PTHR11817">
    <property type="entry name" value="PYRUVATE KINASE"/>
    <property type="match status" value="1"/>
</dbReference>
<dbReference type="GO" id="GO:0030955">
    <property type="term" value="F:potassium ion binding"/>
    <property type="evidence" value="ECO:0007669"/>
    <property type="project" value="InterPro"/>
</dbReference>
<evidence type="ECO:0000256" key="13">
    <source>
        <dbReference type="RuleBase" id="RU000504"/>
    </source>
</evidence>
<dbReference type="SUPFAM" id="SSF51621">
    <property type="entry name" value="Phosphoenolpyruvate/pyruvate domain"/>
    <property type="match status" value="1"/>
</dbReference>
<evidence type="ECO:0000259" key="14">
    <source>
        <dbReference type="Pfam" id="PF00224"/>
    </source>
</evidence>
<organism evidence="15 16">
    <name type="scientific">Arabis nemorensis</name>
    <dbReference type="NCBI Taxonomy" id="586526"/>
    <lineage>
        <taxon>Eukaryota</taxon>
        <taxon>Viridiplantae</taxon>
        <taxon>Streptophyta</taxon>
        <taxon>Embryophyta</taxon>
        <taxon>Tracheophyta</taxon>
        <taxon>Spermatophyta</taxon>
        <taxon>Magnoliopsida</taxon>
        <taxon>eudicotyledons</taxon>
        <taxon>Gunneridae</taxon>
        <taxon>Pentapetalae</taxon>
        <taxon>rosids</taxon>
        <taxon>malvids</taxon>
        <taxon>Brassicales</taxon>
        <taxon>Brassicaceae</taxon>
        <taxon>Arabideae</taxon>
        <taxon>Arabis</taxon>
    </lineage>
</organism>
<evidence type="ECO:0000256" key="10">
    <source>
        <dbReference type="ARBA" id="ARBA00022842"/>
    </source>
</evidence>
<name>A0A565BRK4_9BRAS</name>
<comment type="cofactor">
    <cofactor evidence="1">
        <name>K(+)</name>
        <dbReference type="ChEBI" id="CHEBI:29103"/>
    </cofactor>
</comment>
<evidence type="ECO:0000256" key="3">
    <source>
        <dbReference type="ARBA" id="ARBA00008663"/>
    </source>
</evidence>
<dbReference type="Gene3D" id="3.20.20.60">
    <property type="entry name" value="Phosphoenolpyruvate-binding domains"/>
    <property type="match status" value="1"/>
</dbReference>
<keyword evidence="9" id="KW-0067">ATP-binding</keyword>
<evidence type="ECO:0000256" key="8">
    <source>
        <dbReference type="ARBA" id="ARBA00022777"/>
    </source>
</evidence>
<reference evidence="15" key="1">
    <citation type="submission" date="2019-07" db="EMBL/GenBank/DDBJ databases">
        <authorList>
            <person name="Dittberner H."/>
        </authorList>
    </citation>
    <scope>NUCLEOTIDE SEQUENCE [LARGE SCALE GENOMIC DNA]</scope>
</reference>
<dbReference type="GO" id="GO:0004743">
    <property type="term" value="F:pyruvate kinase activity"/>
    <property type="evidence" value="ECO:0007669"/>
    <property type="project" value="UniProtKB-EC"/>
</dbReference>
<dbReference type="AlphaFoldDB" id="A0A565BRK4"/>
<comment type="caution">
    <text evidence="15">The sequence shown here is derived from an EMBL/GenBank/DDBJ whole genome shotgun (WGS) entry which is preliminary data.</text>
</comment>
<dbReference type="Proteomes" id="UP000489600">
    <property type="component" value="Unassembled WGS sequence"/>
</dbReference>
<keyword evidence="11 13" id="KW-0324">Glycolysis</keyword>
<comment type="similarity">
    <text evidence="3 13">Belongs to the pyruvate kinase family.</text>
</comment>
<evidence type="ECO:0000256" key="2">
    <source>
        <dbReference type="ARBA" id="ARBA00004997"/>
    </source>
</evidence>
<keyword evidence="7" id="KW-0547">Nucleotide-binding</keyword>
<dbReference type="GO" id="GO:0016301">
    <property type="term" value="F:kinase activity"/>
    <property type="evidence" value="ECO:0007669"/>
    <property type="project" value="UniProtKB-KW"/>
</dbReference>
<evidence type="ECO:0000256" key="12">
    <source>
        <dbReference type="ARBA" id="ARBA00023317"/>
    </source>
</evidence>
<keyword evidence="8 13" id="KW-0418">Kinase</keyword>
<evidence type="ECO:0000313" key="16">
    <source>
        <dbReference type="Proteomes" id="UP000489600"/>
    </source>
</evidence>
<dbReference type="Pfam" id="PF00224">
    <property type="entry name" value="PK"/>
    <property type="match status" value="1"/>
</dbReference>
<protein>
    <recommendedName>
        <fullName evidence="4 13">Pyruvate kinase</fullName>
        <ecNumber evidence="4 13">2.7.1.40</ecNumber>
    </recommendedName>
</protein>
<evidence type="ECO:0000256" key="11">
    <source>
        <dbReference type="ARBA" id="ARBA00023152"/>
    </source>
</evidence>
<evidence type="ECO:0000256" key="6">
    <source>
        <dbReference type="ARBA" id="ARBA00022723"/>
    </source>
</evidence>
<accession>A0A565BRK4</accession>
<dbReference type="InterPro" id="IPR001697">
    <property type="entry name" value="Pyr_Knase"/>
</dbReference>
<dbReference type="InterPro" id="IPR015793">
    <property type="entry name" value="Pyrv_Knase_brl"/>
</dbReference>
<evidence type="ECO:0000313" key="15">
    <source>
        <dbReference type="EMBL" id="VVB04002.1"/>
    </source>
</evidence>
<evidence type="ECO:0000256" key="4">
    <source>
        <dbReference type="ARBA" id="ARBA00012142"/>
    </source>
</evidence>
<feature type="domain" description="Pyruvate kinase barrel" evidence="14">
    <location>
        <begin position="2"/>
        <end position="72"/>
    </location>
</feature>
<evidence type="ECO:0000256" key="5">
    <source>
        <dbReference type="ARBA" id="ARBA00022679"/>
    </source>
</evidence>
<proteinExistence type="inferred from homology"/>